<comment type="caution">
    <text evidence="9">The sequence shown here is derived from an EMBL/GenBank/DDBJ whole genome shotgun (WGS) entry which is preliminary data.</text>
</comment>
<comment type="subcellular location">
    <subcellularLocation>
        <location evidence="1">Membrane</location>
        <topology evidence="1">Multi-pass membrane protein</topology>
    </subcellularLocation>
</comment>
<dbReference type="OrthoDB" id="4682787at2759"/>
<dbReference type="PANTHER" id="PTHR33048:SF163">
    <property type="entry name" value="INTEGRAL MEMBRANE PROTEIN (AFU_ORTHOLOGUE AFUA_8G05510)"/>
    <property type="match status" value="1"/>
</dbReference>
<feature type="compositionally biased region" description="Basic and acidic residues" evidence="6">
    <location>
        <begin position="336"/>
        <end position="352"/>
    </location>
</feature>
<gene>
    <name evidence="9" type="ORF">FB567DRAFT_541392</name>
</gene>
<accession>A0A8K0QSC6</accession>
<evidence type="ECO:0000256" key="6">
    <source>
        <dbReference type="SAM" id="MobiDB-lite"/>
    </source>
</evidence>
<feature type="transmembrane region" description="Helical" evidence="7">
    <location>
        <begin position="204"/>
        <end position="224"/>
    </location>
</feature>
<dbReference type="PANTHER" id="PTHR33048">
    <property type="entry name" value="PTH11-LIKE INTEGRAL MEMBRANE PROTEIN (AFU_ORTHOLOGUE AFUA_5G11245)"/>
    <property type="match status" value="1"/>
</dbReference>
<evidence type="ECO:0000259" key="8">
    <source>
        <dbReference type="Pfam" id="PF20684"/>
    </source>
</evidence>
<evidence type="ECO:0000256" key="4">
    <source>
        <dbReference type="ARBA" id="ARBA00023136"/>
    </source>
</evidence>
<keyword evidence="10" id="KW-1185">Reference proteome</keyword>
<evidence type="ECO:0000313" key="10">
    <source>
        <dbReference type="Proteomes" id="UP000813461"/>
    </source>
</evidence>
<proteinExistence type="inferred from homology"/>
<evidence type="ECO:0000256" key="3">
    <source>
        <dbReference type="ARBA" id="ARBA00022989"/>
    </source>
</evidence>
<reference evidence="9" key="1">
    <citation type="journal article" date="2021" name="Nat. Commun.">
        <title>Genetic determinants of endophytism in the Arabidopsis root mycobiome.</title>
        <authorList>
            <person name="Mesny F."/>
            <person name="Miyauchi S."/>
            <person name="Thiergart T."/>
            <person name="Pickel B."/>
            <person name="Atanasova L."/>
            <person name="Karlsson M."/>
            <person name="Huettel B."/>
            <person name="Barry K.W."/>
            <person name="Haridas S."/>
            <person name="Chen C."/>
            <person name="Bauer D."/>
            <person name="Andreopoulos W."/>
            <person name="Pangilinan J."/>
            <person name="LaButti K."/>
            <person name="Riley R."/>
            <person name="Lipzen A."/>
            <person name="Clum A."/>
            <person name="Drula E."/>
            <person name="Henrissat B."/>
            <person name="Kohler A."/>
            <person name="Grigoriev I.V."/>
            <person name="Martin F.M."/>
            <person name="Hacquard S."/>
        </authorList>
    </citation>
    <scope>NUCLEOTIDE SEQUENCE</scope>
    <source>
        <strain evidence="9">MPI-SDFR-AT-0120</strain>
    </source>
</reference>
<dbReference type="GO" id="GO:0016020">
    <property type="term" value="C:membrane"/>
    <property type="evidence" value="ECO:0007669"/>
    <property type="project" value="UniProtKB-SubCell"/>
</dbReference>
<evidence type="ECO:0000256" key="1">
    <source>
        <dbReference type="ARBA" id="ARBA00004141"/>
    </source>
</evidence>
<evidence type="ECO:0000256" key="7">
    <source>
        <dbReference type="SAM" id="Phobius"/>
    </source>
</evidence>
<organism evidence="9 10">
    <name type="scientific">Paraphoma chrysanthemicola</name>
    <dbReference type="NCBI Taxonomy" id="798071"/>
    <lineage>
        <taxon>Eukaryota</taxon>
        <taxon>Fungi</taxon>
        <taxon>Dikarya</taxon>
        <taxon>Ascomycota</taxon>
        <taxon>Pezizomycotina</taxon>
        <taxon>Dothideomycetes</taxon>
        <taxon>Pleosporomycetidae</taxon>
        <taxon>Pleosporales</taxon>
        <taxon>Pleosporineae</taxon>
        <taxon>Phaeosphaeriaceae</taxon>
        <taxon>Paraphoma</taxon>
    </lineage>
</organism>
<comment type="similarity">
    <text evidence="5">Belongs to the SAT4 family.</text>
</comment>
<keyword evidence="2 7" id="KW-0812">Transmembrane</keyword>
<evidence type="ECO:0000313" key="9">
    <source>
        <dbReference type="EMBL" id="KAH7067877.1"/>
    </source>
</evidence>
<sequence length="375" mass="42445">MGETVARDCLARLCHSSWSSKSQISLEGSIPTRDREWIAVAMVMLVLSTFFTVWRVIVRCKASTWMGWSDWLMILGVTVSNAGMIVTIVCGFNGAGRLLRDHFWKPNAQDMMIYQNHLTFASQLLNIYGMWIVKLSICAYLLALNFTRSYRRVIWGTIVFVTIFNFLLPATQHFGLCRPLASRWDTQITNKQCWSQMVRISIAYTQAISNIVTDLIYATAPIVYLRSVQLSKRTQWSVRVVFLMSLICTTISALKLWDFQRIQGVKEVYYESVTLSIWGMTEVSAGIVVANLPPLRKSFDSFFKHIAFSVASNTVFSGNKSSGTGFENFNLQTDRSQPDRKIADDDSDRAILDETEGEGGRRGSGIVRITRISVD</sequence>
<name>A0A8K0QSC6_9PLEO</name>
<evidence type="ECO:0000256" key="5">
    <source>
        <dbReference type="ARBA" id="ARBA00038359"/>
    </source>
</evidence>
<dbReference type="EMBL" id="JAGMVJ010000033">
    <property type="protein sequence ID" value="KAH7067877.1"/>
    <property type="molecule type" value="Genomic_DNA"/>
</dbReference>
<dbReference type="Pfam" id="PF20684">
    <property type="entry name" value="Fung_rhodopsin"/>
    <property type="match status" value="1"/>
</dbReference>
<protein>
    <recommendedName>
        <fullName evidence="8">Rhodopsin domain-containing protein</fullName>
    </recommendedName>
</protein>
<evidence type="ECO:0000256" key="2">
    <source>
        <dbReference type="ARBA" id="ARBA00022692"/>
    </source>
</evidence>
<dbReference type="InterPro" id="IPR052337">
    <property type="entry name" value="SAT4-like"/>
</dbReference>
<feature type="region of interest" description="Disordered" evidence="6">
    <location>
        <begin position="335"/>
        <end position="364"/>
    </location>
</feature>
<feature type="domain" description="Rhodopsin" evidence="8">
    <location>
        <begin position="54"/>
        <end position="299"/>
    </location>
</feature>
<feature type="transmembrane region" description="Helical" evidence="7">
    <location>
        <begin position="37"/>
        <end position="58"/>
    </location>
</feature>
<feature type="transmembrane region" description="Helical" evidence="7">
    <location>
        <begin position="153"/>
        <end position="170"/>
    </location>
</feature>
<feature type="transmembrane region" description="Helical" evidence="7">
    <location>
        <begin position="70"/>
        <end position="95"/>
    </location>
</feature>
<keyword evidence="3 7" id="KW-1133">Transmembrane helix</keyword>
<feature type="transmembrane region" description="Helical" evidence="7">
    <location>
        <begin position="236"/>
        <end position="257"/>
    </location>
</feature>
<keyword evidence="4 7" id="KW-0472">Membrane</keyword>
<dbReference type="InterPro" id="IPR049326">
    <property type="entry name" value="Rhodopsin_dom_fungi"/>
</dbReference>
<dbReference type="Proteomes" id="UP000813461">
    <property type="component" value="Unassembled WGS sequence"/>
</dbReference>
<feature type="transmembrane region" description="Helical" evidence="7">
    <location>
        <begin position="277"/>
        <end position="295"/>
    </location>
</feature>
<dbReference type="AlphaFoldDB" id="A0A8K0QSC6"/>
<feature type="transmembrane region" description="Helical" evidence="7">
    <location>
        <begin position="127"/>
        <end position="146"/>
    </location>
</feature>